<dbReference type="GO" id="GO:0008270">
    <property type="term" value="F:zinc ion binding"/>
    <property type="evidence" value="ECO:0007669"/>
    <property type="project" value="InterPro"/>
</dbReference>
<comment type="caution">
    <text evidence="7">The sequence shown here is derived from an EMBL/GenBank/DDBJ whole genome shotgun (WGS) entry which is preliminary data.</text>
</comment>
<dbReference type="CDD" id="cd12148">
    <property type="entry name" value="fungal_TF_MHR"/>
    <property type="match status" value="1"/>
</dbReference>
<evidence type="ECO:0000256" key="2">
    <source>
        <dbReference type="ARBA" id="ARBA00023125"/>
    </source>
</evidence>
<keyword evidence="3" id="KW-0804">Transcription</keyword>
<evidence type="ECO:0000256" key="3">
    <source>
        <dbReference type="ARBA" id="ARBA00023163"/>
    </source>
</evidence>
<evidence type="ECO:0000313" key="7">
    <source>
        <dbReference type="EMBL" id="KKA23239.1"/>
    </source>
</evidence>
<dbReference type="EMBL" id="LASV01000107">
    <property type="protein sequence ID" value="KKA23239.1"/>
    <property type="molecule type" value="Genomic_DNA"/>
</dbReference>
<dbReference type="GO" id="GO:0003677">
    <property type="term" value="F:DNA binding"/>
    <property type="evidence" value="ECO:0007669"/>
    <property type="project" value="UniProtKB-KW"/>
</dbReference>
<dbReference type="AlphaFoldDB" id="A0A0F4YYC9"/>
<gene>
    <name evidence="7" type="ORF">T310_2732</name>
</gene>
<dbReference type="InterPro" id="IPR001138">
    <property type="entry name" value="Zn2Cys6_DnaBD"/>
</dbReference>
<dbReference type="PANTHER" id="PTHR46910">
    <property type="entry name" value="TRANSCRIPTION FACTOR PDR1"/>
    <property type="match status" value="1"/>
</dbReference>
<evidence type="ECO:0000313" key="8">
    <source>
        <dbReference type="Proteomes" id="UP000053958"/>
    </source>
</evidence>
<dbReference type="Gene3D" id="4.10.240.10">
    <property type="entry name" value="Zn(2)-C6 fungal-type DNA-binding domain"/>
    <property type="match status" value="1"/>
</dbReference>
<keyword evidence="2" id="KW-0238">DNA-binding</keyword>
<dbReference type="GO" id="GO:0000981">
    <property type="term" value="F:DNA-binding transcription factor activity, RNA polymerase II-specific"/>
    <property type="evidence" value="ECO:0007669"/>
    <property type="project" value="InterPro"/>
</dbReference>
<dbReference type="OrthoDB" id="4223075at2759"/>
<dbReference type="GeneID" id="25315083"/>
<name>A0A0F4YYC9_RASE3</name>
<dbReference type="InterPro" id="IPR036864">
    <property type="entry name" value="Zn2-C6_fun-type_DNA-bd_sf"/>
</dbReference>
<proteinExistence type="predicted"/>
<protein>
    <submittedName>
        <fullName evidence="7">Transcription factor Cys6</fullName>
    </submittedName>
</protein>
<dbReference type="SMART" id="SM00066">
    <property type="entry name" value="GAL4"/>
    <property type="match status" value="1"/>
</dbReference>
<dbReference type="RefSeq" id="XP_013329851.1">
    <property type="nucleotide sequence ID" value="XM_013474397.1"/>
</dbReference>
<reference evidence="7 8" key="1">
    <citation type="submission" date="2015-04" db="EMBL/GenBank/DDBJ databases">
        <authorList>
            <person name="Heijne W.H."/>
            <person name="Fedorova N.D."/>
            <person name="Nierman W.C."/>
            <person name="Vollebregt A.W."/>
            <person name="Zhao Z."/>
            <person name="Wu L."/>
            <person name="Kumar M."/>
            <person name="Stam H."/>
            <person name="van den Berg M.A."/>
            <person name="Pel H.J."/>
        </authorList>
    </citation>
    <scope>NUCLEOTIDE SEQUENCE [LARGE SCALE GENOMIC DNA]</scope>
    <source>
        <strain evidence="7 8">CBS 393.64</strain>
    </source>
</reference>
<keyword evidence="4" id="KW-0539">Nucleus</keyword>
<dbReference type="InterPro" id="IPR050987">
    <property type="entry name" value="AtrR-like"/>
</dbReference>
<sequence>MSSEKQVHSWSTHDLACTHCREKKIRCGRERPQCASCKRDGLECGYSTPRKRVNHIKLLCHSFGGLEDRLSNIEGELSRLTAILRVNGGRGSSFLDPTTDEDEMVNTTAAEAKFTDETPCRIVTDRHIVRSQGDLIDRYHGPCTLFALCKEFCDTILSERQIHCSPSSQSQPQQGEMHDGVARNEELKGLLTRLCLEAQIEETFDLPPGYNPVRLPPKQFLLMAQTQFFQQSDYTTDIFVQSNFLSNVERIYSRPFAPADEAWAICFNVVILLVLGFENPNHGSNDSLMGSQFVRPFLLTVRMALSNPRILMAPKLINVQALALLACVLVRTIGLHQMHAASNGVSQEEAEERFKVLRSLYLLDKSCAISRGSICWLPSFDCGISSVLSQPAFSDPTYAARMELAMLQEEIYRLFHSAESQKQSVAEHKIALARVDQRLERWANAHDIYSSSHLVGQDIDLKLDYFAARITAFHGSPDPGHLRRALNDARASCLLLLTSLDEHNPAMVEWLEGLLLSMHSLKFVDRKLGQQQDKNTQDHADFAAAKNEKAHEPGPSHFHRLLSSFPVPAFFLMAKNIVGSISGDNQAQAEGDLNLLQMVCACFKGLDSRIPADNYTRRVGRAFERLLEIIHLIINPQTSSLETQDSFHSQGTPSTQSLVAGVPNLTDFGDLTSPTGAVPAVTVSWDGFTNKSTTVTTNTNQIDTPGTITPPSLLTPVDMSYLTQPADALRQQSYPSRAPRRPMGPPSRKRRHLSDEDVVSMDSQSETFLFDLLASNPDMSFDIQS</sequence>
<evidence type="ECO:0000256" key="1">
    <source>
        <dbReference type="ARBA" id="ARBA00023015"/>
    </source>
</evidence>
<dbReference type="PANTHER" id="PTHR46910:SF33">
    <property type="entry name" value="ZN(II)2CYS6 TRANSCRIPTION FACTOR (EUROFUNG)"/>
    <property type="match status" value="1"/>
</dbReference>
<dbReference type="STRING" id="1408163.A0A0F4YYC9"/>
<dbReference type="CDD" id="cd00067">
    <property type="entry name" value="GAL4"/>
    <property type="match status" value="1"/>
</dbReference>
<dbReference type="PROSITE" id="PS50048">
    <property type="entry name" value="ZN2_CY6_FUNGAL_2"/>
    <property type="match status" value="1"/>
</dbReference>
<evidence type="ECO:0000259" key="6">
    <source>
        <dbReference type="PROSITE" id="PS50048"/>
    </source>
</evidence>
<feature type="domain" description="Zn(2)-C6 fungal-type" evidence="6">
    <location>
        <begin position="16"/>
        <end position="46"/>
    </location>
</feature>
<dbReference type="Proteomes" id="UP000053958">
    <property type="component" value="Unassembled WGS sequence"/>
</dbReference>
<accession>A0A0F4YYC9</accession>
<evidence type="ECO:0000256" key="4">
    <source>
        <dbReference type="ARBA" id="ARBA00023242"/>
    </source>
</evidence>
<organism evidence="7 8">
    <name type="scientific">Rasamsonia emersonii (strain ATCC 16479 / CBS 393.64 / IMI 116815)</name>
    <dbReference type="NCBI Taxonomy" id="1408163"/>
    <lineage>
        <taxon>Eukaryota</taxon>
        <taxon>Fungi</taxon>
        <taxon>Dikarya</taxon>
        <taxon>Ascomycota</taxon>
        <taxon>Pezizomycotina</taxon>
        <taxon>Eurotiomycetes</taxon>
        <taxon>Eurotiomycetidae</taxon>
        <taxon>Eurotiales</taxon>
        <taxon>Trichocomaceae</taxon>
        <taxon>Rasamsonia</taxon>
    </lineage>
</organism>
<dbReference type="SUPFAM" id="SSF57701">
    <property type="entry name" value="Zn2/Cys6 DNA-binding domain"/>
    <property type="match status" value="1"/>
</dbReference>
<evidence type="ECO:0000256" key="5">
    <source>
        <dbReference type="SAM" id="MobiDB-lite"/>
    </source>
</evidence>
<feature type="region of interest" description="Disordered" evidence="5">
    <location>
        <begin position="727"/>
        <end position="759"/>
    </location>
</feature>
<dbReference type="Pfam" id="PF00172">
    <property type="entry name" value="Zn_clus"/>
    <property type="match status" value="1"/>
</dbReference>
<keyword evidence="8" id="KW-1185">Reference proteome</keyword>
<keyword evidence="1" id="KW-0805">Transcription regulation</keyword>
<dbReference type="PROSITE" id="PS00463">
    <property type="entry name" value="ZN2_CY6_FUNGAL_1"/>
    <property type="match status" value="1"/>
</dbReference>